<organism evidence="1 2">
    <name type="scientific">Symbiobacterium thermophilum (strain DSM 24528 / JCM 14929 / IAM 14863 / T)</name>
    <dbReference type="NCBI Taxonomy" id="292459"/>
    <lineage>
        <taxon>Bacteria</taxon>
        <taxon>Bacillati</taxon>
        <taxon>Bacillota</taxon>
        <taxon>Clostridia</taxon>
        <taxon>Eubacteriales</taxon>
        <taxon>Symbiobacteriaceae</taxon>
        <taxon>Symbiobacterium</taxon>
    </lineage>
</organism>
<dbReference type="EMBL" id="AP006840">
    <property type="protein sequence ID" value="BAD39907.1"/>
    <property type="molecule type" value="Genomic_DNA"/>
</dbReference>
<dbReference type="AlphaFoldDB" id="Q67QY6"/>
<keyword evidence="2" id="KW-1185">Reference proteome</keyword>
<name>Q67QY6_SYMTH</name>
<proteinExistence type="predicted"/>
<reference evidence="1 2" key="1">
    <citation type="journal article" date="2004" name="Nucleic Acids Res.">
        <title>Genome sequence of Symbiobacterium thermophilum, an uncultivable bacterium that depends on microbial commensalism.</title>
        <authorList>
            <person name="Ueda K."/>
            <person name="Yamashita A."/>
            <person name="Ishikawa J."/>
            <person name="Shimada M."/>
            <person name="Watsuji T."/>
            <person name="Morimura K."/>
            <person name="Ikeda H."/>
            <person name="Hattori M."/>
            <person name="Beppu T."/>
        </authorList>
    </citation>
    <scope>NUCLEOTIDE SEQUENCE [LARGE SCALE GENOMIC DNA]</scope>
    <source>
        <strain evidence="2">T / IAM 14863</strain>
    </source>
</reference>
<evidence type="ECO:0000313" key="1">
    <source>
        <dbReference type="EMBL" id="BAD39907.1"/>
    </source>
</evidence>
<evidence type="ECO:0000313" key="2">
    <source>
        <dbReference type="Proteomes" id="UP000000417"/>
    </source>
</evidence>
<sequence>MSSHTLHCMGGGGDVFNELQLKLLNGRTISIHVEPGFDVDDLEYLPGLRAVSLGNLTVLYEGLVYDVRPRRTLAVHGAAPSLTR</sequence>
<accession>Q67QY6</accession>
<dbReference type="HOGENOM" id="CLU_2526298_0_0_9"/>
<protein>
    <submittedName>
        <fullName evidence="1">Uncharacterized protein</fullName>
    </submittedName>
</protein>
<gene>
    <name evidence="1" type="ordered locus">STH922</name>
</gene>
<dbReference type="KEGG" id="sth:STH922"/>
<dbReference type="Proteomes" id="UP000000417">
    <property type="component" value="Chromosome"/>
</dbReference>